<reference evidence="2" key="1">
    <citation type="journal article" date="2017" name="Genome Biol.">
        <title>Comparative genomics reveals high biological diversity and specific adaptations in the industrially and medically important fungal genus Aspergillus.</title>
        <authorList>
            <person name="de Vries R.P."/>
            <person name="Riley R."/>
            <person name="Wiebenga A."/>
            <person name="Aguilar-Osorio G."/>
            <person name="Amillis S."/>
            <person name="Uchima C.A."/>
            <person name="Anderluh G."/>
            <person name="Asadollahi M."/>
            <person name="Askin M."/>
            <person name="Barry K."/>
            <person name="Battaglia E."/>
            <person name="Bayram O."/>
            <person name="Benocci T."/>
            <person name="Braus-Stromeyer S.A."/>
            <person name="Caldana C."/>
            <person name="Canovas D."/>
            <person name="Cerqueira G.C."/>
            <person name="Chen F."/>
            <person name="Chen W."/>
            <person name="Choi C."/>
            <person name="Clum A."/>
            <person name="Dos Santos R.A."/>
            <person name="Damasio A.R."/>
            <person name="Diallinas G."/>
            <person name="Emri T."/>
            <person name="Fekete E."/>
            <person name="Flipphi M."/>
            <person name="Freyberg S."/>
            <person name="Gallo A."/>
            <person name="Gournas C."/>
            <person name="Habgood R."/>
            <person name="Hainaut M."/>
            <person name="Harispe M.L."/>
            <person name="Henrissat B."/>
            <person name="Hilden K.S."/>
            <person name="Hope R."/>
            <person name="Hossain A."/>
            <person name="Karabika E."/>
            <person name="Karaffa L."/>
            <person name="Karanyi Z."/>
            <person name="Krasevec N."/>
            <person name="Kuo A."/>
            <person name="Kusch H."/>
            <person name="LaButti K."/>
            <person name="Lagendijk E.L."/>
            <person name="Lapidus A."/>
            <person name="Levasseur A."/>
            <person name="Lindquist E."/>
            <person name="Lipzen A."/>
            <person name="Logrieco A.F."/>
            <person name="MacCabe A."/>
            <person name="Maekelae M.R."/>
            <person name="Malavazi I."/>
            <person name="Melin P."/>
            <person name="Meyer V."/>
            <person name="Mielnichuk N."/>
            <person name="Miskei M."/>
            <person name="Molnar A.P."/>
            <person name="Mule G."/>
            <person name="Ngan C.Y."/>
            <person name="Orejas M."/>
            <person name="Orosz E."/>
            <person name="Ouedraogo J.P."/>
            <person name="Overkamp K.M."/>
            <person name="Park H.-S."/>
            <person name="Perrone G."/>
            <person name="Piumi F."/>
            <person name="Punt P.J."/>
            <person name="Ram A.F."/>
            <person name="Ramon A."/>
            <person name="Rauscher S."/>
            <person name="Record E."/>
            <person name="Riano-Pachon D.M."/>
            <person name="Robert V."/>
            <person name="Roehrig J."/>
            <person name="Ruller R."/>
            <person name="Salamov A."/>
            <person name="Salih N.S."/>
            <person name="Samson R.A."/>
            <person name="Sandor E."/>
            <person name="Sanguinetti M."/>
            <person name="Schuetze T."/>
            <person name="Sepcic K."/>
            <person name="Shelest E."/>
            <person name="Sherlock G."/>
            <person name="Sophianopoulou V."/>
            <person name="Squina F.M."/>
            <person name="Sun H."/>
            <person name="Susca A."/>
            <person name="Todd R.B."/>
            <person name="Tsang A."/>
            <person name="Unkles S.E."/>
            <person name="van de Wiele N."/>
            <person name="van Rossen-Uffink D."/>
            <person name="Oliveira J.V."/>
            <person name="Vesth T.C."/>
            <person name="Visser J."/>
            <person name="Yu J.-H."/>
            <person name="Zhou M."/>
            <person name="Andersen M.R."/>
            <person name="Archer D.B."/>
            <person name="Baker S.E."/>
            <person name="Benoit I."/>
            <person name="Brakhage A.A."/>
            <person name="Braus G.H."/>
            <person name="Fischer R."/>
            <person name="Frisvad J.C."/>
            <person name="Goldman G.H."/>
            <person name="Houbraken J."/>
            <person name="Oakley B."/>
            <person name="Pocsi I."/>
            <person name="Scazzocchio C."/>
            <person name="Seiboth B."/>
            <person name="vanKuyk P.A."/>
            <person name="Wortman J."/>
            <person name="Dyer P.S."/>
            <person name="Grigoriev I.V."/>
        </authorList>
    </citation>
    <scope>NUCLEOTIDE SEQUENCE [LARGE SCALE GENOMIC DNA]</scope>
    <source>
        <strain evidence="2">CBS 593.65</strain>
    </source>
</reference>
<keyword evidence="2" id="KW-1185">Reference proteome</keyword>
<dbReference type="GeneID" id="63768292"/>
<gene>
    <name evidence="1" type="ORF">ASPSYDRAFT_897878</name>
</gene>
<dbReference type="EMBL" id="KV878585">
    <property type="protein sequence ID" value="OJJ59778.1"/>
    <property type="molecule type" value="Genomic_DNA"/>
</dbReference>
<dbReference type="STRING" id="1036612.A0A1L9TK30"/>
<dbReference type="Proteomes" id="UP000184356">
    <property type="component" value="Unassembled WGS sequence"/>
</dbReference>
<protein>
    <submittedName>
        <fullName evidence="1">Uncharacterized protein</fullName>
    </submittedName>
</protein>
<dbReference type="AlphaFoldDB" id="A0A1L9TK30"/>
<evidence type="ECO:0000313" key="2">
    <source>
        <dbReference type="Proteomes" id="UP000184356"/>
    </source>
</evidence>
<dbReference type="RefSeq" id="XP_040703584.1">
    <property type="nucleotide sequence ID" value="XM_040852219.1"/>
</dbReference>
<accession>A0A1L9TK30</accession>
<dbReference type="VEuPathDB" id="FungiDB:ASPSYDRAFT_897878"/>
<organism evidence="1 2">
    <name type="scientific">Aspergillus sydowii CBS 593.65</name>
    <dbReference type="NCBI Taxonomy" id="1036612"/>
    <lineage>
        <taxon>Eukaryota</taxon>
        <taxon>Fungi</taxon>
        <taxon>Dikarya</taxon>
        <taxon>Ascomycota</taxon>
        <taxon>Pezizomycotina</taxon>
        <taxon>Eurotiomycetes</taxon>
        <taxon>Eurotiomycetidae</taxon>
        <taxon>Eurotiales</taxon>
        <taxon>Aspergillaceae</taxon>
        <taxon>Aspergillus</taxon>
        <taxon>Aspergillus subgen. Nidulantes</taxon>
    </lineage>
</organism>
<evidence type="ECO:0000313" key="1">
    <source>
        <dbReference type="EMBL" id="OJJ59778.1"/>
    </source>
</evidence>
<sequence length="207" mass="23452">MQSTLVWAFNNAWDFPRVVSSPKLPDGRLTCRDPRKFLEARPWAAPQRALWEGRTTTDKLVSITAYYGRDNPDRITGLTFTYVSGYCAEIGYISTHRTQHSLIFDFDEEIEKVELLTELDYLSGMVIYCRKKNNGEARSHVLGGTTLARIDRGLMDGQEIDIPQRRFTARYGEDTECSQLQGAAAGIWGFEMPEEQLVVGFVVLEGS</sequence>
<dbReference type="OrthoDB" id="4491580at2759"/>
<proteinExistence type="predicted"/>
<name>A0A1L9TK30_9EURO</name>